<dbReference type="Proteomes" id="UP001327219">
    <property type="component" value="Chromosome"/>
</dbReference>
<evidence type="ECO:0000256" key="5">
    <source>
        <dbReference type="ARBA" id="ARBA00022692"/>
    </source>
</evidence>
<keyword evidence="5" id="KW-0812">Transmembrane</keyword>
<dbReference type="PANTHER" id="PTHR30026:SF20">
    <property type="entry name" value="OUTER MEMBRANE PROTEIN TOLC"/>
    <property type="match status" value="1"/>
</dbReference>
<dbReference type="EMBL" id="CP110820">
    <property type="protein sequence ID" value="WPX97075.1"/>
    <property type="molecule type" value="Genomic_DNA"/>
</dbReference>
<comment type="subcellular location">
    <subcellularLocation>
        <location evidence="1">Cell outer membrane</location>
    </subcellularLocation>
</comment>
<evidence type="ECO:0000256" key="2">
    <source>
        <dbReference type="ARBA" id="ARBA00007613"/>
    </source>
</evidence>
<sequence>MVLLLMAPDIYAYSLKDAIASSLKNNQRVQISKKQLEIAILKKPKVAAEFLPSVNARLAKSFVKYKQFDGIPYTENDPQGSLVLNIEQNIFSGGSSVAKAIAADAEVNAAYQQYAKELNDTIYKSIESYQSVLTLRELVKVQEKSVEMGEKSAQKAELNVESGAETKTSLSVSLANLAALKSDLESYKVQKAQVEASFLYYIGEEAPSDMESIDATKYQKIATLNDFQSLVNQKNPELLFARQQLRASKQGVNIAASRLAPRVSLFADILRQDGPVLSTNGVQLRKDGDTYGIRMDIPIFNNGGADYIAISEAKKEKQKFDYSLRDTVERIKAEAVSTWDQYTSSINVYNLALQSEQHYYQTYLGVQLEFEVGAKTIFSVIDRERDYNTSVLNRLRREEENKLALFKIYKLIGNLPEVINS</sequence>
<dbReference type="Gene3D" id="1.20.1600.10">
    <property type="entry name" value="Outer membrane efflux proteins (OEP)"/>
    <property type="match status" value="1"/>
</dbReference>
<keyword evidence="3" id="KW-0813">Transport</keyword>
<evidence type="ECO:0000256" key="1">
    <source>
        <dbReference type="ARBA" id="ARBA00004442"/>
    </source>
</evidence>
<keyword evidence="7" id="KW-0998">Cell outer membrane</keyword>
<evidence type="ECO:0000256" key="3">
    <source>
        <dbReference type="ARBA" id="ARBA00022448"/>
    </source>
</evidence>
<dbReference type="InterPro" id="IPR051906">
    <property type="entry name" value="TolC-like"/>
</dbReference>
<evidence type="ECO:0000256" key="4">
    <source>
        <dbReference type="ARBA" id="ARBA00022452"/>
    </source>
</evidence>
<proteinExistence type="inferred from homology"/>
<dbReference type="Pfam" id="PF02321">
    <property type="entry name" value="OEP"/>
    <property type="match status" value="1"/>
</dbReference>
<dbReference type="SUPFAM" id="SSF56954">
    <property type="entry name" value="Outer membrane efflux proteins (OEP)"/>
    <property type="match status" value="1"/>
</dbReference>
<dbReference type="PANTHER" id="PTHR30026">
    <property type="entry name" value="OUTER MEMBRANE PROTEIN TOLC"/>
    <property type="match status" value="1"/>
</dbReference>
<evidence type="ECO:0000313" key="9">
    <source>
        <dbReference type="Proteomes" id="UP001327219"/>
    </source>
</evidence>
<organism evidence="8 9">
    <name type="scientific">Candidatus Bandiella euplotis</name>
    <dbReference type="NCBI Taxonomy" id="1664265"/>
    <lineage>
        <taxon>Bacteria</taxon>
        <taxon>Pseudomonadati</taxon>
        <taxon>Pseudomonadota</taxon>
        <taxon>Alphaproteobacteria</taxon>
        <taxon>Rickettsiales</taxon>
        <taxon>Candidatus Midichloriaceae</taxon>
        <taxon>Candidatus Bandiella</taxon>
    </lineage>
</organism>
<name>A0ABZ0ULQ2_9RICK</name>
<gene>
    <name evidence="8" type="ORF">Bandiella_01216</name>
</gene>
<evidence type="ECO:0000313" key="8">
    <source>
        <dbReference type="EMBL" id="WPX97075.1"/>
    </source>
</evidence>
<keyword evidence="6" id="KW-0472">Membrane</keyword>
<evidence type="ECO:0000256" key="6">
    <source>
        <dbReference type="ARBA" id="ARBA00023136"/>
    </source>
</evidence>
<accession>A0ABZ0ULQ2</accession>
<comment type="similarity">
    <text evidence="2">Belongs to the outer membrane factor (OMF) (TC 1.B.17) family.</text>
</comment>
<dbReference type="InterPro" id="IPR003423">
    <property type="entry name" value="OMP_efflux"/>
</dbReference>
<reference evidence="8 9" key="1">
    <citation type="submission" date="2022-11" db="EMBL/GenBank/DDBJ databases">
        <title>Host association and intracellularity evolved multiple times independently in the Rickettsiales.</title>
        <authorList>
            <person name="Castelli M."/>
            <person name="Nardi T."/>
            <person name="Gammuto L."/>
            <person name="Bellinzona G."/>
            <person name="Sabaneyeva E."/>
            <person name="Potekhin A."/>
            <person name="Serra V."/>
            <person name="Petroni G."/>
            <person name="Sassera D."/>
        </authorList>
    </citation>
    <scope>NUCLEOTIDE SEQUENCE [LARGE SCALE GENOMIC DNA]</scope>
    <source>
        <strain evidence="8 9">NDG2</strain>
    </source>
</reference>
<evidence type="ECO:0000256" key="7">
    <source>
        <dbReference type="ARBA" id="ARBA00023237"/>
    </source>
</evidence>
<keyword evidence="9" id="KW-1185">Reference proteome</keyword>
<protein>
    <submittedName>
        <fullName evidence="8">TolC family protein</fullName>
    </submittedName>
</protein>
<keyword evidence="4" id="KW-1134">Transmembrane beta strand</keyword>